<feature type="compositionally biased region" description="Basic and acidic residues" evidence="1">
    <location>
        <begin position="102"/>
        <end position="113"/>
    </location>
</feature>
<proteinExistence type="predicted"/>
<dbReference type="STRING" id="1325735.A0A428RQP4"/>
<evidence type="ECO:0000259" key="2">
    <source>
        <dbReference type="Pfam" id="PF20209"/>
    </source>
</evidence>
<keyword evidence="4" id="KW-1185">Reference proteome</keyword>
<protein>
    <recommendedName>
        <fullName evidence="2">DUF6570 domain-containing protein</fullName>
    </recommendedName>
</protein>
<reference evidence="3 4" key="1">
    <citation type="submission" date="2017-06" db="EMBL/GenBank/DDBJ databases">
        <title>Comparative genomic analysis of Ambrosia Fusariam Clade fungi.</title>
        <authorList>
            <person name="Stajich J.E."/>
            <person name="Carrillo J."/>
            <person name="Kijimoto T."/>
            <person name="Eskalen A."/>
            <person name="O'Donnell K."/>
            <person name="Kasson M."/>
        </authorList>
    </citation>
    <scope>NUCLEOTIDE SEQUENCE [LARGE SCALE GENOMIC DNA]</scope>
    <source>
        <strain evidence="3 4">NRRL62579</strain>
    </source>
</reference>
<evidence type="ECO:0000313" key="3">
    <source>
        <dbReference type="EMBL" id="RSL79906.1"/>
    </source>
</evidence>
<feature type="region of interest" description="Disordered" evidence="1">
    <location>
        <begin position="80"/>
        <end position="129"/>
    </location>
</feature>
<dbReference type="InterPro" id="IPR046700">
    <property type="entry name" value="DUF6570"/>
</dbReference>
<dbReference type="Proteomes" id="UP000287144">
    <property type="component" value="Unassembled WGS sequence"/>
</dbReference>
<dbReference type="EMBL" id="NKCK01000570">
    <property type="protein sequence ID" value="RSL79906.1"/>
    <property type="molecule type" value="Genomic_DNA"/>
</dbReference>
<dbReference type="Pfam" id="PF20209">
    <property type="entry name" value="DUF6570"/>
    <property type="match status" value="1"/>
</dbReference>
<feature type="region of interest" description="Disordered" evidence="1">
    <location>
        <begin position="26"/>
        <end position="62"/>
    </location>
</feature>
<name>A0A428RQP4_9HYPO</name>
<evidence type="ECO:0000313" key="4">
    <source>
        <dbReference type="Proteomes" id="UP000287144"/>
    </source>
</evidence>
<dbReference type="AlphaFoldDB" id="A0A428RQP4"/>
<organism evidence="3 4">
    <name type="scientific">Fusarium oligoseptatum</name>
    <dbReference type="NCBI Taxonomy" id="2604345"/>
    <lineage>
        <taxon>Eukaryota</taxon>
        <taxon>Fungi</taxon>
        <taxon>Dikarya</taxon>
        <taxon>Ascomycota</taxon>
        <taxon>Pezizomycotina</taxon>
        <taxon>Sordariomycetes</taxon>
        <taxon>Hypocreomycetidae</taxon>
        <taxon>Hypocreales</taxon>
        <taxon>Nectriaceae</taxon>
        <taxon>Fusarium</taxon>
        <taxon>Fusarium solani species complex</taxon>
    </lineage>
</organism>
<sequence length="443" mass="50876">MLTTTTCMMPREEPVRVSIDEIRRTLGDLDRRRTRNGAGGRSRPPHSIIPGSPAYQNTHQPRQQRIRVPLDEVQRTLEDLDRRHARGRTPRRHGESQQPGTKPREEPRAEDRGHRRQAVARRNTVTVPEDELTRTIAAITQQHTEERLRARAAKLRAEEEADELDRQGAEEAPQTQPPATPERIFRAPQVRSPQNRRRDQPPPPRRAIPHTPPPRKRLREQSPEGLLTPPPTRPDRPRKRPRPSQETAQLQQKSLEPILQYHESCFHAKMDASLSRSWCKEVPLTLQVETSMSFYEAFTDERTLPISHCTFCYRKCPPANITTIDWRTYLTPASLQATTALQKCKKCLPQGGDMEVDICLECRGVFENGKLPKACSVNNMDIGCEHRYPRELDGLSPVEERLIALQAPFGYITKFTVDNKNAVWCQLPETREGSHCRISEQCR</sequence>
<evidence type="ECO:0000256" key="1">
    <source>
        <dbReference type="SAM" id="MobiDB-lite"/>
    </source>
</evidence>
<accession>A0A428RQP4</accession>
<feature type="domain" description="DUF6570" evidence="2">
    <location>
        <begin position="368"/>
        <end position="419"/>
    </location>
</feature>
<gene>
    <name evidence="3" type="ORF">CEP52_017463</name>
</gene>
<comment type="caution">
    <text evidence="3">The sequence shown here is derived from an EMBL/GenBank/DDBJ whole genome shotgun (WGS) entry which is preliminary data.</text>
</comment>
<feature type="compositionally biased region" description="Pro residues" evidence="1">
    <location>
        <begin position="201"/>
        <end position="212"/>
    </location>
</feature>
<feature type="region of interest" description="Disordered" evidence="1">
    <location>
        <begin position="155"/>
        <end position="251"/>
    </location>
</feature>